<accession>A0A0A0K4C3</accession>
<evidence type="ECO:0000313" key="3">
    <source>
        <dbReference type="Proteomes" id="UP000029981"/>
    </source>
</evidence>
<gene>
    <name evidence="2" type="ORF">Csa_7G268500</name>
</gene>
<reference evidence="2 3" key="1">
    <citation type="journal article" date="2009" name="Nat. Genet.">
        <title>The genome of the cucumber, Cucumis sativus L.</title>
        <authorList>
            <person name="Huang S."/>
            <person name="Li R."/>
            <person name="Zhang Z."/>
            <person name="Li L."/>
            <person name="Gu X."/>
            <person name="Fan W."/>
            <person name="Lucas W.J."/>
            <person name="Wang X."/>
            <person name="Xie B."/>
            <person name="Ni P."/>
            <person name="Ren Y."/>
            <person name="Zhu H."/>
            <person name="Li J."/>
            <person name="Lin K."/>
            <person name="Jin W."/>
            <person name="Fei Z."/>
            <person name="Li G."/>
            <person name="Staub J."/>
            <person name="Kilian A."/>
            <person name="van der Vossen E.A."/>
            <person name="Wu Y."/>
            <person name="Guo J."/>
            <person name="He J."/>
            <person name="Jia Z."/>
            <person name="Ren Y."/>
            <person name="Tian G."/>
            <person name="Lu Y."/>
            <person name="Ruan J."/>
            <person name="Qian W."/>
            <person name="Wang M."/>
            <person name="Huang Q."/>
            <person name="Li B."/>
            <person name="Xuan Z."/>
            <person name="Cao J."/>
            <person name="Asan"/>
            <person name="Wu Z."/>
            <person name="Zhang J."/>
            <person name="Cai Q."/>
            <person name="Bai Y."/>
            <person name="Zhao B."/>
            <person name="Han Y."/>
            <person name="Li Y."/>
            <person name="Li X."/>
            <person name="Wang S."/>
            <person name="Shi Q."/>
            <person name="Liu S."/>
            <person name="Cho W.K."/>
            <person name="Kim J.Y."/>
            <person name="Xu Y."/>
            <person name="Heller-Uszynska K."/>
            <person name="Miao H."/>
            <person name="Cheng Z."/>
            <person name="Zhang S."/>
            <person name="Wu J."/>
            <person name="Yang Y."/>
            <person name="Kang H."/>
            <person name="Li M."/>
            <person name="Liang H."/>
            <person name="Ren X."/>
            <person name="Shi Z."/>
            <person name="Wen M."/>
            <person name="Jian M."/>
            <person name="Yang H."/>
            <person name="Zhang G."/>
            <person name="Yang Z."/>
            <person name="Chen R."/>
            <person name="Liu S."/>
            <person name="Li J."/>
            <person name="Ma L."/>
            <person name="Liu H."/>
            <person name="Zhou Y."/>
            <person name="Zhao J."/>
            <person name="Fang X."/>
            <person name="Li G."/>
            <person name="Fang L."/>
            <person name="Li Y."/>
            <person name="Liu D."/>
            <person name="Zheng H."/>
            <person name="Zhang Y."/>
            <person name="Qin N."/>
            <person name="Li Z."/>
            <person name="Yang G."/>
            <person name="Yang S."/>
            <person name="Bolund L."/>
            <person name="Kristiansen K."/>
            <person name="Zheng H."/>
            <person name="Li S."/>
            <person name="Zhang X."/>
            <person name="Yang H."/>
            <person name="Wang J."/>
            <person name="Sun R."/>
            <person name="Zhang B."/>
            <person name="Jiang S."/>
            <person name="Wang J."/>
            <person name="Du Y."/>
            <person name="Li S."/>
        </authorList>
    </citation>
    <scope>NUCLEOTIDE SEQUENCE [LARGE SCALE GENOMIC DNA]</scope>
    <source>
        <strain evidence="3">cv. 9930</strain>
    </source>
</reference>
<organism evidence="2 3">
    <name type="scientific">Cucumis sativus</name>
    <name type="common">Cucumber</name>
    <dbReference type="NCBI Taxonomy" id="3659"/>
    <lineage>
        <taxon>Eukaryota</taxon>
        <taxon>Viridiplantae</taxon>
        <taxon>Streptophyta</taxon>
        <taxon>Embryophyta</taxon>
        <taxon>Tracheophyta</taxon>
        <taxon>Spermatophyta</taxon>
        <taxon>Magnoliopsida</taxon>
        <taxon>eudicotyledons</taxon>
        <taxon>Gunneridae</taxon>
        <taxon>Pentapetalae</taxon>
        <taxon>rosids</taxon>
        <taxon>fabids</taxon>
        <taxon>Cucurbitales</taxon>
        <taxon>Cucurbitaceae</taxon>
        <taxon>Benincaseae</taxon>
        <taxon>Cucumis</taxon>
    </lineage>
</organism>
<feature type="region of interest" description="Disordered" evidence="1">
    <location>
        <begin position="1"/>
        <end position="24"/>
    </location>
</feature>
<evidence type="ECO:0000256" key="1">
    <source>
        <dbReference type="SAM" id="MobiDB-lite"/>
    </source>
</evidence>
<reference evidence="2 3" key="2">
    <citation type="journal article" date="2009" name="PLoS ONE">
        <title>An integrated genetic and cytogenetic map of the cucumber genome.</title>
        <authorList>
            <person name="Ren Y."/>
            <person name="Zhang Z."/>
            <person name="Liu J."/>
            <person name="Staub J.E."/>
            <person name="Han Y."/>
            <person name="Cheng Z."/>
            <person name="Li X."/>
            <person name="Lu J."/>
            <person name="Miao H."/>
            <person name="Kang H."/>
            <person name="Xie B."/>
            <person name="Gu X."/>
            <person name="Wang X."/>
            <person name="Du Y."/>
            <person name="Jin W."/>
            <person name="Huang S."/>
        </authorList>
    </citation>
    <scope>NUCLEOTIDE SEQUENCE [LARGE SCALE GENOMIC DNA]</scope>
    <source>
        <strain evidence="3">cv. 9930</strain>
    </source>
</reference>
<dbReference type="AlphaFoldDB" id="A0A0A0K4C3"/>
<reference evidence="2 3" key="3">
    <citation type="journal article" date="2010" name="BMC Genomics">
        <title>Transcriptome sequencing and comparative analysis of cucumber flowers with different sex types.</title>
        <authorList>
            <person name="Guo S."/>
            <person name="Zheng Y."/>
            <person name="Joung J.G."/>
            <person name="Liu S."/>
            <person name="Zhang Z."/>
            <person name="Crasta O.R."/>
            <person name="Sobral B.W."/>
            <person name="Xu Y."/>
            <person name="Huang S."/>
            <person name="Fei Z."/>
        </authorList>
    </citation>
    <scope>NUCLEOTIDE SEQUENCE [LARGE SCALE GENOMIC DNA]</scope>
    <source>
        <strain evidence="3">cv. 9930</strain>
    </source>
</reference>
<protein>
    <submittedName>
        <fullName evidence="2">Uncharacterized protein</fullName>
    </submittedName>
</protein>
<feature type="compositionally biased region" description="Basic residues" evidence="1">
    <location>
        <begin position="11"/>
        <end position="24"/>
    </location>
</feature>
<dbReference type="EMBL" id="CM002928">
    <property type="protein sequence ID" value="KGN44353.1"/>
    <property type="molecule type" value="Genomic_DNA"/>
</dbReference>
<dbReference type="Gramene" id="KGN44353">
    <property type="protein sequence ID" value="KGN44353"/>
    <property type="gene ID" value="Csa_7G268500"/>
</dbReference>
<sequence length="62" mass="7198">MGQCGLIQIPTRKHKPKPKPKLKTQRLINRNSEMIQVTLAITKVQSFPQREAYLGIPPCEWR</sequence>
<name>A0A0A0K4C3_CUCSA</name>
<evidence type="ECO:0000313" key="2">
    <source>
        <dbReference type="EMBL" id="KGN44353.1"/>
    </source>
</evidence>
<keyword evidence="3" id="KW-1185">Reference proteome</keyword>
<reference evidence="2 3" key="4">
    <citation type="journal article" date="2011" name="BMC Genomics">
        <title>RNA-Seq improves annotation of protein-coding genes in the cucumber genome.</title>
        <authorList>
            <person name="Li Z."/>
            <person name="Zhang Z."/>
            <person name="Yan P."/>
            <person name="Huang S."/>
            <person name="Fei Z."/>
            <person name="Lin K."/>
        </authorList>
    </citation>
    <scope>NUCLEOTIDE SEQUENCE [LARGE SCALE GENOMIC DNA]</scope>
    <source>
        <strain evidence="3">cv. 9930</strain>
    </source>
</reference>
<dbReference type="Proteomes" id="UP000029981">
    <property type="component" value="Chromosome 7"/>
</dbReference>
<proteinExistence type="predicted"/>